<evidence type="ECO:0008006" key="16">
    <source>
        <dbReference type="Google" id="ProtNLM"/>
    </source>
</evidence>
<dbReference type="Pfam" id="PF00067">
    <property type="entry name" value="p450"/>
    <property type="match status" value="1"/>
</dbReference>
<reference evidence="14" key="1">
    <citation type="submission" date="2020-08" db="EMBL/GenBank/DDBJ databases">
        <title>Genome sequencing and assembly of the red palm weevil Rhynchophorus ferrugineus.</title>
        <authorList>
            <person name="Dias G.B."/>
            <person name="Bergman C.M."/>
            <person name="Manee M."/>
        </authorList>
    </citation>
    <scope>NUCLEOTIDE SEQUENCE</scope>
    <source>
        <strain evidence="14">AA-2017</strain>
        <tissue evidence="14">Whole larva</tissue>
    </source>
</reference>
<dbReference type="GO" id="GO:0005789">
    <property type="term" value="C:endoplasmic reticulum membrane"/>
    <property type="evidence" value="ECO:0007669"/>
    <property type="project" value="UniProtKB-SubCell"/>
</dbReference>
<feature type="binding site" description="axial binding residue" evidence="12">
    <location>
        <position position="444"/>
    </location>
    <ligand>
        <name>heme</name>
        <dbReference type="ChEBI" id="CHEBI:30413"/>
    </ligand>
    <ligandPart>
        <name>Fe</name>
        <dbReference type="ChEBI" id="CHEBI:18248"/>
    </ligandPart>
</feature>
<accession>A0A834MGX5</accession>
<dbReference type="GO" id="GO:0020037">
    <property type="term" value="F:heme binding"/>
    <property type="evidence" value="ECO:0007669"/>
    <property type="project" value="InterPro"/>
</dbReference>
<keyword evidence="10 12" id="KW-0408">Iron</keyword>
<name>A0A834MGX5_RHYFE</name>
<gene>
    <name evidence="14" type="ORF">GWI33_007032</name>
</gene>
<evidence type="ECO:0000256" key="1">
    <source>
        <dbReference type="ARBA" id="ARBA00001971"/>
    </source>
</evidence>
<evidence type="ECO:0000256" key="8">
    <source>
        <dbReference type="ARBA" id="ARBA00022848"/>
    </source>
</evidence>
<dbReference type="OrthoDB" id="1470350at2759"/>
<dbReference type="GO" id="GO:0004497">
    <property type="term" value="F:monooxygenase activity"/>
    <property type="evidence" value="ECO:0007669"/>
    <property type="project" value="UniProtKB-KW"/>
</dbReference>
<evidence type="ECO:0000256" key="13">
    <source>
        <dbReference type="RuleBase" id="RU000461"/>
    </source>
</evidence>
<proteinExistence type="inferred from homology"/>
<comment type="similarity">
    <text evidence="4 13">Belongs to the cytochrome P450 family.</text>
</comment>
<dbReference type="InterPro" id="IPR001128">
    <property type="entry name" value="Cyt_P450"/>
</dbReference>
<sequence length="498" mass="57442">MIVIILVLSVIVLILWSIWSKHHIRKKYFQNVPGPKPVPIFGNTLDLIAGPKVFLKTISGWMDIFGETILVHDGPLSVLLMTMDYDLTQFIYNSSDHIDKGYQYTYLHGWLGNGLLTSTGLHWKLHRKAITPSFHFSILKSFVPIFERISDKFIDKLNAEVDKDSVEISKLVSVYTLNVICEAAMGLQITDKDETHLKYINSIRNISNIISCRFVSPLHPELYPFTWNYFKEIRLLKFIHNFIDNYIGKKKEKLKTYINNEPEVKETLTESKEKLVFLDHLIKTTINGRPLSDIELRDEVNTFMFEGHDTTSSAISFCLYNLSLHSSVQEKVLQEQKSLFGADLKKATPTYNQLNEMKYLEMVIKESLRLFPSVPLVARRLSSDLNYNGTVYPKGLNVLLYTYGIHRNPKYYTDPDRFIPERFESNNGRLPFSYLPFSAGLRNCIGQRFAMLELLSVISKVIRNFELKPANPFHEVELSAELVLISVNGIKISLSRRK</sequence>
<keyword evidence="9 13" id="KW-0560">Oxidoreductase</keyword>
<comment type="cofactor">
    <cofactor evidence="1 12">
        <name>heme</name>
        <dbReference type="ChEBI" id="CHEBI:30413"/>
    </cofactor>
</comment>
<dbReference type="Gene3D" id="1.10.630.10">
    <property type="entry name" value="Cytochrome P450"/>
    <property type="match status" value="1"/>
</dbReference>
<evidence type="ECO:0000256" key="6">
    <source>
        <dbReference type="ARBA" id="ARBA00022723"/>
    </source>
</evidence>
<dbReference type="Proteomes" id="UP000625711">
    <property type="component" value="Unassembled WGS sequence"/>
</dbReference>
<dbReference type="PANTHER" id="PTHR24291:SF187">
    <property type="entry name" value="CYTOCHROME P450 4AE1-RELATED"/>
    <property type="match status" value="1"/>
</dbReference>
<protein>
    <recommendedName>
        <fullName evidence="16">Cytochrome P450</fullName>
    </recommendedName>
</protein>
<dbReference type="AlphaFoldDB" id="A0A834MGX5"/>
<dbReference type="PRINTS" id="PR00463">
    <property type="entry name" value="EP450I"/>
</dbReference>
<dbReference type="CDD" id="cd20628">
    <property type="entry name" value="CYP4"/>
    <property type="match status" value="1"/>
</dbReference>
<evidence type="ECO:0000256" key="10">
    <source>
        <dbReference type="ARBA" id="ARBA00023004"/>
    </source>
</evidence>
<keyword evidence="6 12" id="KW-0479">Metal-binding</keyword>
<organism evidence="14 15">
    <name type="scientific">Rhynchophorus ferrugineus</name>
    <name type="common">Red palm weevil</name>
    <name type="synonym">Curculio ferrugineus</name>
    <dbReference type="NCBI Taxonomy" id="354439"/>
    <lineage>
        <taxon>Eukaryota</taxon>
        <taxon>Metazoa</taxon>
        <taxon>Ecdysozoa</taxon>
        <taxon>Arthropoda</taxon>
        <taxon>Hexapoda</taxon>
        <taxon>Insecta</taxon>
        <taxon>Pterygota</taxon>
        <taxon>Neoptera</taxon>
        <taxon>Endopterygota</taxon>
        <taxon>Coleoptera</taxon>
        <taxon>Polyphaga</taxon>
        <taxon>Cucujiformia</taxon>
        <taxon>Curculionidae</taxon>
        <taxon>Dryophthorinae</taxon>
        <taxon>Rhynchophorus</taxon>
    </lineage>
</organism>
<dbReference type="InterPro" id="IPR002401">
    <property type="entry name" value="Cyt_P450_E_grp-I"/>
</dbReference>
<comment type="caution">
    <text evidence="14">The sequence shown here is derived from an EMBL/GenBank/DDBJ whole genome shotgun (WGS) entry which is preliminary data.</text>
</comment>
<evidence type="ECO:0000256" key="9">
    <source>
        <dbReference type="ARBA" id="ARBA00023002"/>
    </source>
</evidence>
<evidence type="ECO:0000256" key="4">
    <source>
        <dbReference type="ARBA" id="ARBA00010617"/>
    </source>
</evidence>
<dbReference type="GO" id="GO:0005506">
    <property type="term" value="F:iron ion binding"/>
    <property type="evidence" value="ECO:0007669"/>
    <property type="project" value="InterPro"/>
</dbReference>
<dbReference type="InterPro" id="IPR050196">
    <property type="entry name" value="Cytochrome_P450_Monoox"/>
</dbReference>
<evidence type="ECO:0000256" key="5">
    <source>
        <dbReference type="ARBA" id="ARBA00022617"/>
    </source>
</evidence>
<dbReference type="GO" id="GO:0016705">
    <property type="term" value="F:oxidoreductase activity, acting on paired donors, with incorporation or reduction of molecular oxygen"/>
    <property type="evidence" value="ECO:0007669"/>
    <property type="project" value="InterPro"/>
</dbReference>
<keyword evidence="11 13" id="KW-0503">Monooxygenase</keyword>
<evidence type="ECO:0000256" key="11">
    <source>
        <dbReference type="ARBA" id="ARBA00023033"/>
    </source>
</evidence>
<keyword evidence="15" id="KW-1185">Reference proteome</keyword>
<evidence type="ECO:0000313" key="15">
    <source>
        <dbReference type="Proteomes" id="UP000625711"/>
    </source>
</evidence>
<evidence type="ECO:0000256" key="7">
    <source>
        <dbReference type="ARBA" id="ARBA00022824"/>
    </source>
</evidence>
<comment type="subcellular location">
    <subcellularLocation>
        <location evidence="3">Endoplasmic reticulum membrane</location>
        <topology evidence="3">Peripheral membrane protein</topology>
    </subcellularLocation>
    <subcellularLocation>
        <location evidence="2">Microsome membrane</location>
        <topology evidence="2">Peripheral membrane protein</topology>
    </subcellularLocation>
</comment>
<evidence type="ECO:0000256" key="12">
    <source>
        <dbReference type="PIRSR" id="PIRSR602401-1"/>
    </source>
</evidence>
<dbReference type="EMBL" id="JAACXV010000355">
    <property type="protein sequence ID" value="KAF7279570.1"/>
    <property type="molecule type" value="Genomic_DNA"/>
</dbReference>
<keyword evidence="8" id="KW-0492">Microsome</keyword>
<dbReference type="PROSITE" id="PS00086">
    <property type="entry name" value="CYTOCHROME_P450"/>
    <property type="match status" value="1"/>
</dbReference>
<evidence type="ECO:0000313" key="14">
    <source>
        <dbReference type="EMBL" id="KAF7279570.1"/>
    </source>
</evidence>
<dbReference type="InterPro" id="IPR017972">
    <property type="entry name" value="Cyt_P450_CS"/>
</dbReference>
<evidence type="ECO:0000256" key="2">
    <source>
        <dbReference type="ARBA" id="ARBA00004174"/>
    </source>
</evidence>
<dbReference type="InterPro" id="IPR036396">
    <property type="entry name" value="Cyt_P450_sf"/>
</dbReference>
<dbReference type="PANTHER" id="PTHR24291">
    <property type="entry name" value="CYTOCHROME P450 FAMILY 4"/>
    <property type="match status" value="1"/>
</dbReference>
<dbReference type="FunFam" id="1.10.630.10:FF:000182">
    <property type="entry name" value="Cytochrome P450 3A4"/>
    <property type="match status" value="1"/>
</dbReference>
<dbReference type="PRINTS" id="PR00385">
    <property type="entry name" value="P450"/>
</dbReference>
<evidence type="ECO:0000256" key="3">
    <source>
        <dbReference type="ARBA" id="ARBA00004406"/>
    </source>
</evidence>
<keyword evidence="5 12" id="KW-0349">Heme</keyword>
<dbReference type="SUPFAM" id="SSF48264">
    <property type="entry name" value="Cytochrome P450"/>
    <property type="match status" value="1"/>
</dbReference>
<keyword evidence="7" id="KW-0256">Endoplasmic reticulum</keyword>